<dbReference type="EMBL" id="AUZY01004391">
    <property type="protein sequence ID" value="EQD63668.1"/>
    <property type="molecule type" value="Genomic_DNA"/>
</dbReference>
<organism evidence="2">
    <name type="scientific">mine drainage metagenome</name>
    <dbReference type="NCBI Taxonomy" id="410659"/>
    <lineage>
        <taxon>unclassified sequences</taxon>
        <taxon>metagenomes</taxon>
        <taxon>ecological metagenomes</taxon>
    </lineage>
</organism>
<evidence type="ECO:0000259" key="1">
    <source>
        <dbReference type="Pfam" id="PF14104"/>
    </source>
</evidence>
<sequence length="228" mass="25100">MTAPPFQLRSQLVGPLPVINAFLDRLGVERLLEQAIAADPRVRVHPAVPLGVVLRSVIEGRLPLYALGEWVAERDPRLLAREALVSTAWLNDDRVGRALEGLFDADRAQLQTALVVQALRRFAIDCAEFHNDSTSLTFTGVYPTATGAPRRGQPTAAITWGHSKDHRDDLKQLLWILTVSADGAVPVHYRVADGSTEDSTTHRATWDLLCQLAGRTDFLYVADSKLCT</sequence>
<comment type="caution">
    <text evidence="2">The sequence shown here is derived from an EMBL/GenBank/DDBJ whole genome shotgun (WGS) entry which is preliminary data.</text>
</comment>
<dbReference type="PANTHER" id="PTHR34614:SF2">
    <property type="entry name" value="TRANSPOSASE IS4-LIKE DOMAIN-CONTAINING PROTEIN"/>
    <property type="match status" value="1"/>
</dbReference>
<reference evidence="2" key="2">
    <citation type="journal article" date="2014" name="ISME J.">
        <title>Microbial stratification in low pH oxic and suboxic macroscopic growths along an acid mine drainage.</title>
        <authorList>
            <person name="Mendez-Garcia C."/>
            <person name="Mesa V."/>
            <person name="Sprenger R.R."/>
            <person name="Richter M."/>
            <person name="Diez M.S."/>
            <person name="Solano J."/>
            <person name="Bargiela R."/>
            <person name="Golyshina O.V."/>
            <person name="Manteca A."/>
            <person name="Ramos J.L."/>
            <person name="Gallego J.R."/>
            <person name="Llorente I."/>
            <person name="Martins Dos Santos V.A."/>
            <person name="Jensen O.N."/>
            <person name="Pelaez A.I."/>
            <person name="Sanchez J."/>
            <person name="Ferrer M."/>
        </authorList>
    </citation>
    <scope>NUCLEOTIDE SEQUENCE</scope>
</reference>
<dbReference type="PANTHER" id="PTHR34614">
    <property type="match status" value="1"/>
</dbReference>
<gene>
    <name evidence="2" type="ORF">B1B_06925</name>
</gene>
<dbReference type="Pfam" id="PF14104">
    <property type="entry name" value="DUF4277"/>
    <property type="match status" value="1"/>
</dbReference>
<reference evidence="2" key="1">
    <citation type="submission" date="2013-08" db="EMBL/GenBank/DDBJ databases">
        <authorList>
            <person name="Mendez C."/>
            <person name="Richter M."/>
            <person name="Ferrer M."/>
            <person name="Sanchez J."/>
        </authorList>
    </citation>
    <scope>NUCLEOTIDE SEQUENCE</scope>
</reference>
<name>T1B5F0_9ZZZZ</name>
<protein>
    <submittedName>
        <fullName evidence="2">Transposase (IS4 family protein)</fullName>
    </submittedName>
</protein>
<accession>T1B5F0</accession>
<feature type="domain" description="DUF4277" evidence="1">
    <location>
        <begin position="12"/>
        <end position="115"/>
    </location>
</feature>
<dbReference type="AlphaFoldDB" id="T1B5F0"/>
<dbReference type="InterPro" id="IPR025457">
    <property type="entry name" value="DUF4277"/>
</dbReference>
<feature type="non-terminal residue" evidence="2">
    <location>
        <position position="228"/>
    </location>
</feature>
<evidence type="ECO:0000313" key="2">
    <source>
        <dbReference type="EMBL" id="EQD63668.1"/>
    </source>
</evidence>
<proteinExistence type="predicted"/>